<accession>A0A7S2A0J2</accession>
<dbReference type="PANTHER" id="PTHR43963">
    <property type="entry name" value="CARBONYL REDUCTASE 1-RELATED"/>
    <property type="match status" value="1"/>
</dbReference>
<sequence length="297" mass="31290">MASLSNNAAFSSSAATTPKGGGGGRVAVVTGSNKGIGFHVALQLAASGLFGSVLLGCRNPVLGAAAASRISESLGSGRVATDVAFLSLTLGDAESHRNFRNVVEERYGKIDVLCNNAATAFKGSDPTPFEAQCKPTLDVNFRGTVDLTLELLPLVRRGTDARIVNVASMAGHLSQLRSKELRDQFSAPDLTMSELRGLVDKFEADVKAGTHAQEGWGNSNYGLSKLAVIAATRVWAREEAKNGVTVNCCCPGCCDTDMTSHRGPRHPADGAKNAVLPATMKDPPTGQFFRDLRPSEW</sequence>
<evidence type="ECO:0000256" key="5">
    <source>
        <dbReference type="SAM" id="MobiDB-lite"/>
    </source>
</evidence>
<comment type="similarity">
    <text evidence="1 4">Belongs to the short-chain dehydrogenases/reductases (SDR) family.</text>
</comment>
<evidence type="ECO:0000256" key="1">
    <source>
        <dbReference type="ARBA" id="ARBA00006484"/>
    </source>
</evidence>
<dbReference type="GO" id="GO:0016491">
    <property type="term" value="F:oxidoreductase activity"/>
    <property type="evidence" value="ECO:0007669"/>
    <property type="project" value="UniProtKB-KW"/>
</dbReference>
<dbReference type="PANTHER" id="PTHR43963:SF6">
    <property type="entry name" value="CHAIN DEHYDROGENASE FAMILY PROTEIN, PUTATIVE (AFU_ORTHOLOGUE AFUA_3G15350)-RELATED"/>
    <property type="match status" value="1"/>
</dbReference>
<keyword evidence="2" id="KW-0521">NADP</keyword>
<dbReference type="Gene3D" id="3.40.50.720">
    <property type="entry name" value="NAD(P)-binding Rossmann-like Domain"/>
    <property type="match status" value="1"/>
</dbReference>
<dbReference type="InterPro" id="IPR002347">
    <property type="entry name" value="SDR_fam"/>
</dbReference>
<evidence type="ECO:0000256" key="3">
    <source>
        <dbReference type="ARBA" id="ARBA00023002"/>
    </source>
</evidence>
<dbReference type="PRINTS" id="PR00080">
    <property type="entry name" value="SDRFAMILY"/>
</dbReference>
<feature type="compositionally biased region" description="Low complexity" evidence="5">
    <location>
        <begin position="1"/>
        <end position="18"/>
    </location>
</feature>
<proteinExistence type="inferred from homology"/>
<feature type="region of interest" description="Disordered" evidence="5">
    <location>
        <begin position="265"/>
        <end position="297"/>
    </location>
</feature>
<protein>
    <submittedName>
        <fullName evidence="6">Uncharacterized protein</fullName>
    </submittedName>
</protein>
<evidence type="ECO:0000313" key="6">
    <source>
        <dbReference type="EMBL" id="CAD9354152.1"/>
    </source>
</evidence>
<feature type="region of interest" description="Disordered" evidence="5">
    <location>
        <begin position="1"/>
        <end position="23"/>
    </location>
</feature>
<evidence type="ECO:0000256" key="2">
    <source>
        <dbReference type="ARBA" id="ARBA00022857"/>
    </source>
</evidence>
<dbReference type="Pfam" id="PF00106">
    <property type="entry name" value="adh_short"/>
    <property type="match status" value="2"/>
</dbReference>
<name>A0A7S2A0J2_TRICV</name>
<dbReference type="InterPro" id="IPR036291">
    <property type="entry name" value="NAD(P)-bd_dom_sf"/>
</dbReference>
<gene>
    <name evidence="6" type="ORF">OSIN01602_LOCUS17320</name>
</gene>
<dbReference type="EMBL" id="HBGO01030170">
    <property type="protein sequence ID" value="CAD9354152.1"/>
    <property type="molecule type" value="Transcribed_RNA"/>
</dbReference>
<dbReference type="SUPFAM" id="SSF51735">
    <property type="entry name" value="NAD(P)-binding Rossmann-fold domains"/>
    <property type="match status" value="1"/>
</dbReference>
<keyword evidence="3" id="KW-0560">Oxidoreductase</keyword>
<organism evidence="6">
    <name type="scientific">Trieres chinensis</name>
    <name type="common">Marine centric diatom</name>
    <name type="synonym">Odontella sinensis</name>
    <dbReference type="NCBI Taxonomy" id="1514140"/>
    <lineage>
        <taxon>Eukaryota</taxon>
        <taxon>Sar</taxon>
        <taxon>Stramenopiles</taxon>
        <taxon>Ochrophyta</taxon>
        <taxon>Bacillariophyta</taxon>
        <taxon>Mediophyceae</taxon>
        <taxon>Biddulphiophycidae</taxon>
        <taxon>Eupodiscales</taxon>
        <taxon>Parodontellaceae</taxon>
        <taxon>Trieres</taxon>
    </lineage>
</organism>
<reference evidence="6" key="1">
    <citation type="submission" date="2021-01" db="EMBL/GenBank/DDBJ databases">
        <authorList>
            <person name="Corre E."/>
            <person name="Pelletier E."/>
            <person name="Niang G."/>
            <person name="Scheremetjew M."/>
            <person name="Finn R."/>
            <person name="Kale V."/>
            <person name="Holt S."/>
            <person name="Cochrane G."/>
            <person name="Meng A."/>
            <person name="Brown T."/>
            <person name="Cohen L."/>
        </authorList>
    </citation>
    <scope>NUCLEOTIDE SEQUENCE</scope>
    <source>
        <strain evidence="6">Grunow 1884</strain>
    </source>
</reference>
<dbReference type="AlphaFoldDB" id="A0A7S2A0J2"/>
<dbReference type="PRINTS" id="PR00081">
    <property type="entry name" value="GDHRDH"/>
</dbReference>
<evidence type="ECO:0000256" key="4">
    <source>
        <dbReference type="RuleBase" id="RU000363"/>
    </source>
</evidence>